<dbReference type="InterPro" id="IPR036410">
    <property type="entry name" value="HSP_DnaJ_Cys-rich_dom_sf"/>
</dbReference>
<dbReference type="PANTHER" id="PTHR43096">
    <property type="entry name" value="DNAJ HOMOLOG 1, MITOCHONDRIAL-RELATED"/>
    <property type="match status" value="1"/>
</dbReference>
<dbReference type="Gene3D" id="2.60.260.20">
    <property type="entry name" value="Urease metallochaperone UreE, N-terminal domain"/>
    <property type="match status" value="2"/>
</dbReference>
<dbReference type="PROSITE" id="PS50076">
    <property type="entry name" value="DNAJ_2"/>
    <property type="match status" value="1"/>
</dbReference>
<keyword evidence="5" id="KW-0677">Repeat</keyword>
<dbReference type="GO" id="GO:0008270">
    <property type="term" value="F:zinc ion binding"/>
    <property type="evidence" value="ECO:0007669"/>
    <property type="project" value="UniProtKB-KW"/>
</dbReference>
<feature type="domain" description="J" evidence="11">
    <location>
        <begin position="80"/>
        <end position="144"/>
    </location>
</feature>
<proteinExistence type="inferred from homology"/>
<dbReference type="InterPro" id="IPR018253">
    <property type="entry name" value="DnaJ_domain_CS"/>
</dbReference>
<dbReference type="EMBL" id="JBFOLK010000008">
    <property type="protein sequence ID" value="KAL2490978.1"/>
    <property type="molecule type" value="Genomic_DNA"/>
</dbReference>
<evidence type="ECO:0000256" key="8">
    <source>
        <dbReference type="ARBA" id="ARBA00022946"/>
    </source>
</evidence>
<dbReference type="SUPFAM" id="SSF49493">
    <property type="entry name" value="HSP40/DnaJ peptide-binding domain"/>
    <property type="match status" value="2"/>
</dbReference>
<dbReference type="InterPro" id="IPR012724">
    <property type="entry name" value="DnaJ"/>
</dbReference>
<organism evidence="13 14">
    <name type="scientific">Abeliophyllum distichum</name>
    <dbReference type="NCBI Taxonomy" id="126358"/>
    <lineage>
        <taxon>Eukaryota</taxon>
        <taxon>Viridiplantae</taxon>
        <taxon>Streptophyta</taxon>
        <taxon>Embryophyta</taxon>
        <taxon>Tracheophyta</taxon>
        <taxon>Spermatophyta</taxon>
        <taxon>Magnoliopsida</taxon>
        <taxon>eudicotyledons</taxon>
        <taxon>Gunneridae</taxon>
        <taxon>Pentapetalae</taxon>
        <taxon>asterids</taxon>
        <taxon>lamiids</taxon>
        <taxon>Lamiales</taxon>
        <taxon>Oleaceae</taxon>
        <taxon>Forsythieae</taxon>
        <taxon>Abeliophyllum</taxon>
    </lineage>
</organism>
<reference evidence="14" key="1">
    <citation type="submission" date="2024-07" db="EMBL/GenBank/DDBJ databases">
        <title>Two chromosome-level genome assemblies of Korean endemic species Abeliophyllum distichum and Forsythia ovata (Oleaceae).</title>
        <authorList>
            <person name="Jang H."/>
        </authorList>
    </citation>
    <scope>NUCLEOTIDE SEQUENCE [LARGE SCALE GENOMIC DNA]</scope>
</reference>
<evidence type="ECO:0000313" key="13">
    <source>
        <dbReference type="EMBL" id="KAL2490978.1"/>
    </source>
</evidence>
<comment type="caution">
    <text evidence="13">The sequence shown here is derived from an EMBL/GenBank/DDBJ whole genome shotgun (WGS) entry which is preliminary data.</text>
</comment>
<protein>
    <submittedName>
        <fullName evidence="13">DNAJ heat shock family protein</fullName>
    </submittedName>
</protein>
<comment type="similarity">
    <text evidence="9">Belongs to the DnaJ family.</text>
</comment>
<dbReference type="CDD" id="cd10719">
    <property type="entry name" value="DnaJ_zf"/>
    <property type="match status" value="1"/>
</dbReference>
<dbReference type="Gene3D" id="1.10.287.110">
    <property type="entry name" value="DnaJ domain"/>
    <property type="match status" value="1"/>
</dbReference>
<evidence type="ECO:0000256" key="6">
    <source>
        <dbReference type="ARBA" id="ARBA00022771"/>
    </source>
</evidence>
<keyword evidence="13" id="KW-0346">Stress response</keyword>
<dbReference type="InterPro" id="IPR008971">
    <property type="entry name" value="HSP40/DnaJ_pept-bd"/>
</dbReference>
<evidence type="ECO:0000256" key="9">
    <source>
        <dbReference type="ARBA" id="ARBA00061004"/>
    </source>
</evidence>
<evidence type="ECO:0000259" key="11">
    <source>
        <dbReference type="PROSITE" id="PS50076"/>
    </source>
</evidence>
<keyword evidence="3" id="KW-0934">Plastid</keyword>
<dbReference type="InterPro" id="IPR001305">
    <property type="entry name" value="HSP_DnaJ_Cys-rich_dom"/>
</dbReference>
<accession>A0ABD1RRJ6</accession>
<evidence type="ECO:0000256" key="1">
    <source>
        <dbReference type="ARBA" id="ARBA00004229"/>
    </source>
</evidence>
<evidence type="ECO:0000259" key="12">
    <source>
        <dbReference type="PROSITE" id="PS51188"/>
    </source>
</evidence>
<dbReference type="SUPFAM" id="SSF57938">
    <property type="entry name" value="DnaJ/Hsp40 cysteine-rich domain"/>
    <property type="match status" value="1"/>
</dbReference>
<dbReference type="FunFam" id="1.10.287.110:FF:000037">
    <property type="entry name" value="Chaperone protein dnaJ A6 chloroplastic"/>
    <property type="match status" value="1"/>
</dbReference>
<feature type="domain" description="CR-type" evidence="12">
    <location>
        <begin position="209"/>
        <end position="293"/>
    </location>
</feature>
<dbReference type="InterPro" id="IPR001623">
    <property type="entry name" value="DnaJ_domain"/>
</dbReference>
<dbReference type="CDD" id="cd10747">
    <property type="entry name" value="DnaJ_C"/>
    <property type="match status" value="1"/>
</dbReference>
<dbReference type="PRINTS" id="PR00625">
    <property type="entry name" value="JDOMAIN"/>
</dbReference>
<evidence type="ECO:0000256" key="7">
    <source>
        <dbReference type="ARBA" id="ARBA00022833"/>
    </source>
</evidence>
<evidence type="ECO:0000256" key="2">
    <source>
        <dbReference type="ARBA" id="ARBA00022528"/>
    </source>
</evidence>
<dbReference type="InterPro" id="IPR002939">
    <property type="entry name" value="DnaJ_C"/>
</dbReference>
<dbReference type="Pfam" id="PF00226">
    <property type="entry name" value="DnaJ"/>
    <property type="match status" value="1"/>
</dbReference>
<dbReference type="HAMAP" id="MF_01152">
    <property type="entry name" value="DnaJ"/>
    <property type="match status" value="1"/>
</dbReference>
<evidence type="ECO:0000313" key="14">
    <source>
        <dbReference type="Proteomes" id="UP001604336"/>
    </source>
</evidence>
<dbReference type="PROSITE" id="PS51188">
    <property type="entry name" value="ZF_CR"/>
    <property type="match status" value="1"/>
</dbReference>
<keyword evidence="2" id="KW-0150">Chloroplast</keyword>
<comment type="subcellular location">
    <subcellularLocation>
        <location evidence="1">Plastid</location>
        <location evidence="1">Chloroplast</location>
    </subcellularLocation>
</comment>
<dbReference type="InterPro" id="IPR036869">
    <property type="entry name" value="J_dom_sf"/>
</dbReference>
<keyword evidence="8" id="KW-0809">Transit peptide</keyword>
<dbReference type="SMART" id="SM00271">
    <property type="entry name" value="DnaJ"/>
    <property type="match status" value="1"/>
</dbReference>
<keyword evidence="6 10" id="KW-0863">Zinc-finger</keyword>
<dbReference type="PROSITE" id="PS00636">
    <property type="entry name" value="DNAJ_1"/>
    <property type="match status" value="1"/>
</dbReference>
<dbReference type="GO" id="GO:0009507">
    <property type="term" value="C:chloroplast"/>
    <property type="evidence" value="ECO:0007669"/>
    <property type="project" value="UniProtKB-SubCell"/>
</dbReference>
<dbReference type="CDD" id="cd06257">
    <property type="entry name" value="DnaJ"/>
    <property type="match status" value="1"/>
</dbReference>
<keyword evidence="14" id="KW-1185">Reference proteome</keyword>
<dbReference type="Pfam" id="PF01556">
    <property type="entry name" value="DnaJ_C"/>
    <property type="match status" value="1"/>
</dbReference>
<sequence>MAIIPCGSTWGVQPQFMLRSSITNKFSILPHSISSRIRSLSSPSSTFFSQESLSALFSSGSYINSRQQRRSRLVVRADRDYYTVLGVSKSASKSDIKSAYRKLARNYHPDVNKEPGAEEKFKEISNAYEVLSDDEKRSIYDKYGEAGLKGAGVGTGDFSNPFDLFESLFDGLGGMGGMGMGGRGSRNRATEGEDQIYNLVLNFKDAVFGVEKEIEITRLETCNTCDGSGAKQGTKPSKCSTCGGQGQVVSSARTPLGVFQQSKRISLKVPAGVDSGSRLRVRSEGNAGRRGGPPGDLFVIIEVLADPVLKRDDTNILYTCKVSYIDAILGTTLKVPTVDGMVDLKIPPGTQPNTTLVMAKKGVPLLNKRNMRGDQLVKVQVEIPKRLSTQERKLIEEIANLNKAKATNSSR</sequence>
<gene>
    <name evidence="13" type="ORF">Adt_26606</name>
</gene>
<dbReference type="SUPFAM" id="SSF46565">
    <property type="entry name" value="Chaperone J-domain"/>
    <property type="match status" value="1"/>
</dbReference>
<dbReference type="Pfam" id="PF00684">
    <property type="entry name" value="DnaJ_CXXCXGXG"/>
    <property type="match status" value="1"/>
</dbReference>
<dbReference type="FunFam" id="2.60.260.20:FF:000005">
    <property type="entry name" value="Chaperone protein dnaJ 1, mitochondrial"/>
    <property type="match status" value="1"/>
</dbReference>
<dbReference type="Gene3D" id="2.10.230.10">
    <property type="entry name" value="Heat shock protein DnaJ, cysteine-rich domain"/>
    <property type="match status" value="1"/>
</dbReference>
<evidence type="ECO:0000256" key="10">
    <source>
        <dbReference type="PROSITE-ProRule" id="PRU00546"/>
    </source>
</evidence>
<feature type="zinc finger region" description="CR-type" evidence="10">
    <location>
        <begin position="209"/>
        <end position="293"/>
    </location>
</feature>
<dbReference type="Proteomes" id="UP001604336">
    <property type="component" value="Unassembled WGS sequence"/>
</dbReference>
<keyword evidence="7 10" id="KW-0862">Zinc</keyword>
<keyword evidence="4 10" id="KW-0479">Metal-binding</keyword>
<dbReference type="FunFam" id="2.60.260.20:FF:000009">
    <property type="entry name" value="Putative Mitochondrial DnaJ chaperone"/>
    <property type="match status" value="1"/>
</dbReference>
<evidence type="ECO:0000256" key="4">
    <source>
        <dbReference type="ARBA" id="ARBA00022723"/>
    </source>
</evidence>
<dbReference type="AlphaFoldDB" id="A0ABD1RRJ6"/>
<evidence type="ECO:0000256" key="3">
    <source>
        <dbReference type="ARBA" id="ARBA00022640"/>
    </source>
</evidence>
<evidence type="ECO:0000256" key="5">
    <source>
        <dbReference type="ARBA" id="ARBA00022737"/>
    </source>
</evidence>
<dbReference type="PANTHER" id="PTHR43096:SF10">
    <property type="entry name" value="CHAPERONE PROTEIN DNAJ A6, CHLOROPLASTIC"/>
    <property type="match status" value="1"/>
</dbReference>
<name>A0ABD1RRJ6_9LAMI</name>